<dbReference type="Proteomes" id="UP000294003">
    <property type="component" value="Unassembled WGS sequence"/>
</dbReference>
<dbReference type="Pfam" id="PF01266">
    <property type="entry name" value="DAO"/>
    <property type="match status" value="1"/>
</dbReference>
<dbReference type="Gene3D" id="3.30.9.10">
    <property type="entry name" value="D-Amino Acid Oxidase, subunit A, domain 2"/>
    <property type="match status" value="1"/>
</dbReference>
<reference evidence="7 8" key="1">
    <citation type="submission" date="2018-06" db="EMBL/GenBank/DDBJ databases">
        <title>Complete Genomes of Monosporascus.</title>
        <authorList>
            <person name="Robinson A.J."/>
            <person name="Natvig D.O."/>
        </authorList>
    </citation>
    <scope>NUCLEOTIDE SEQUENCE [LARGE SCALE GENOMIC DNA]</scope>
    <source>
        <strain evidence="7 8">CBS 609.92</strain>
    </source>
</reference>
<protein>
    <recommendedName>
        <fullName evidence="6">FAD dependent oxidoreductase domain-containing protein</fullName>
    </recommendedName>
</protein>
<dbReference type="InterPro" id="IPR036188">
    <property type="entry name" value="FAD/NAD-bd_sf"/>
</dbReference>
<keyword evidence="3" id="KW-0285">Flavoprotein</keyword>
<evidence type="ECO:0000256" key="3">
    <source>
        <dbReference type="ARBA" id="ARBA00022630"/>
    </source>
</evidence>
<sequence length="505" mass="54430">MYPAPTPISYLTCPCPVLPDTAKTTDMEETVYKAPGSVLIIGSGVFGLSTAWALTKRPEFTSTTITVLDRSPEPGVFPARDAASVDSSRIIRTDYADPAYAALAAEAAVHWRQTGDDELGGQGRYSRSGLLLGANDGPLVRPDGAATGIAYAKKSWVNAMALGQTQGYSLSSIRMVASRRFMANLSGTGGGFADWGYLNENSGWADAEAAMKWTYERVVETGRVTFVNGTAERLETDAEGKRVTGAKLKDGSVLSADLVVLAAGAWTSSLVDLSSQVVATGQAMAYLELTEEEQKKLQNIPVMLNLSNGLFVIPPKNRVLKVARHSYGYLNPTPVPAPLGCAKGSADGPESNGDTFSPLTVTISQPFTHLDDASLAIPPEAEADLRRGLKSMIPWPELHDRPFSRTRLCWYTDTAAGDWIIDYHPQFEGLFVATGGSGHGFKFLPVVGEKIAGCIMGIYPREFRDKWRWKTDSNASKAVVTEDGSRGGKPGLILRDLLRPRESEK</sequence>
<comment type="caution">
    <text evidence="7">The sequence shown here is derived from an EMBL/GenBank/DDBJ whole genome shotgun (WGS) entry which is preliminary data.</text>
</comment>
<dbReference type="PANTHER" id="PTHR10961:SF46">
    <property type="entry name" value="PEROXISOMAL SARCOSINE OXIDASE"/>
    <property type="match status" value="1"/>
</dbReference>
<keyword evidence="8" id="KW-1185">Reference proteome</keyword>
<comment type="similarity">
    <text evidence="2">Belongs to the MSOX/MTOX family.</text>
</comment>
<comment type="cofactor">
    <cofactor evidence="1">
        <name>FAD</name>
        <dbReference type="ChEBI" id="CHEBI:57692"/>
    </cofactor>
</comment>
<gene>
    <name evidence="7" type="ORF">DL762_002682</name>
</gene>
<name>A0ABY0HF80_9PEZI</name>
<evidence type="ECO:0000259" key="6">
    <source>
        <dbReference type="Pfam" id="PF01266"/>
    </source>
</evidence>
<evidence type="ECO:0000313" key="8">
    <source>
        <dbReference type="Proteomes" id="UP000294003"/>
    </source>
</evidence>
<dbReference type="SUPFAM" id="SSF51905">
    <property type="entry name" value="FAD/NAD(P)-binding domain"/>
    <property type="match status" value="1"/>
</dbReference>
<evidence type="ECO:0000256" key="1">
    <source>
        <dbReference type="ARBA" id="ARBA00001974"/>
    </source>
</evidence>
<feature type="domain" description="FAD dependent oxidoreductase" evidence="6">
    <location>
        <begin position="38"/>
        <end position="452"/>
    </location>
</feature>
<evidence type="ECO:0000313" key="7">
    <source>
        <dbReference type="EMBL" id="RYO90352.1"/>
    </source>
</evidence>
<dbReference type="InterPro" id="IPR006076">
    <property type="entry name" value="FAD-dep_OxRdtase"/>
</dbReference>
<evidence type="ECO:0000256" key="2">
    <source>
        <dbReference type="ARBA" id="ARBA00010989"/>
    </source>
</evidence>
<evidence type="ECO:0000256" key="4">
    <source>
        <dbReference type="ARBA" id="ARBA00022827"/>
    </source>
</evidence>
<proteinExistence type="inferred from homology"/>
<evidence type="ECO:0000256" key="5">
    <source>
        <dbReference type="ARBA" id="ARBA00023002"/>
    </source>
</evidence>
<dbReference type="EMBL" id="QJNS01000057">
    <property type="protein sequence ID" value="RYO90352.1"/>
    <property type="molecule type" value="Genomic_DNA"/>
</dbReference>
<keyword evidence="5" id="KW-0560">Oxidoreductase</keyword>
<organism evidence="7 8">
    <name type="scientific">Monosporascus cannonballus</name>
    <dbReference type="NCBI Taxonomy" id="155416"/>
    <lineage>
        <taxon>Eukaryota</taxon>
        <taxon>Fungi</taxon>
        <taxon>Dikarya</taxon>
        <taxon>Ascomycota</taxon>
        <taxon>Pezizomycotina</taxon>
        <taxon>Sordariomycetes</taxon>
        <taxon>Xylariomycetidae</taxon>
        <taxon>Xylariales</taxon>
        <taxon>Xylariales incertae sedis</taxon>
        <taxon>Monosporascus</taxon>
    </lineage>
</organism>
<keyword evidence="4" id="KW-0274">FAD</keyword>
<dbReference type="PANTHER" id="PTHR10961">
    <property type="entry name" value="PEROXISOMAL SARCOSINE OXIDASE"/>
    <property type="match status" value="1"/>
</dbReference>
<accession>A0ABY0HF80</accession>
<dbReference type="InterPro" id="IPR045170">
    <property type="entry name" value="MTOX"/>
</dbReference>
<dbReference type="Gene3D" id="3.50.50.60">
    <property type="entry name" value="FAD/NAD(P)-binding domain"/>
    <property type="match status" value="1"/>
</dbReference>